<dbReference type="PaxDb" id="589924-Ferp_0270"/>
<reference evidence="4 5" key="2">
    <citation type="journal article" date="2011" name="Stand. Genomic Sci.">
        <title>Complete genome sequence of Ferroglobus placidus AEDII12DO.</title>
        <authorList>
            <person name="Anderson I."/>
            <person name="Risso C."/>
            <person name="Holmes D."/>
            <person name="Lucas S."/>
            <person name="Copeland A."/>
            <person name="Lapidus A."/>
            <person name="Cheng J.F."/>
            <person name="Bruce D."/>
            <person name="Goodwin L."/>
            <person name="Pitluck S."/>
            <person name="Saunders E."/>
            <person name="Brettin T."/>
            <person name="Detter J.C."/>
            <person name="Han C."/>
            <person name="Tapia R."/>
            <person name="Larimer F."/>
            <person name="Land M."/>
            <person name="Hauser L."/>
            <person name="Woyke T."/>
            <person name="Lovley D."/>
            <person name="Kyrpides N."/>
            <person name="Ivanova N."/>
        </authorList>
    </citation>
    <scope>NUCLEOTIDE SEQUENCE [LARGE SCALE GENOMIC DNA]</scope>
    <source>
        <strain evidence="5">DSM 10642 / AEDII12DO</strain>
    </source>
</reference>
<dbReference type="RefSeq" id="WP_012964798.1">
    <property type="nucleotide sequence ID" value="NC_013849.1"/>
</dbReference>
<dbReference type="eggNOG" id="arCOG00676">
    <property type="taxonomic scope" value="Archaea"/>
</dbReference>
<dbReference type="SUPFAM" id="SSF110324">
    <property type="entry name" value="Ribosomal L27 protein-like"/>
    <property type="match status" value="1"/>
</dbReference>
<dbReference type="SMART" id="SM00316">
    <property type="entry name" value="S1"/>
    <property type="match status" value="1"/>
</dbReference>
<evidence type="ECO:0000259" key="3">
    <source>
        <dbReference type="PROSITE" id="PS50126"/>
    </source>
</evidence>
<evidence type="ECO:0000313" key="5">
    <source>
        <dbReference type="Proteomes" id="UP000002613"/>
    </source>
</evidence>
<dbReference type="OrthoDB" id="6768at2157"/>
<dbReference type="PANTHER" id="PTHR12686">
    <property type="entry name" value="3'-5' EXORIBONUCLEASE CSL4-RELATED"/>
    <property type="match status" value="1"/>
</dbReference>
<comment type="subcellular location">
    <subcellularLocation>
        <location evidence="2">Cytoplasm</location>
    </subcellularLocation>
</comment>
<dbReference type="GO" id="GO:0005737">
    <property type="term" value="C:cytoplasm"/>
    <property type="evidence" value="ECO:0007669"/>
    <property type="project" value="UniProtKB-SubCell"/>
</dbReference>
<dbReference type="Gene3D" id="2.40.50.100">
    <property type="match status" value="1"/>
</dbReference>
<name>D3S1Z4_FERPA</name>
<dbReference type="CDD" id="cd00164">
    <property type="entry name" value="S1_like"/>
    <property type="match status" value="1"/>
</dbReference>
<protein>
    <recommendedName>
        <fullName evidence="2">Exosome complex component Csl4</fullName>
    </recommendedName>
</protein>
<proteinExistence type="inferred from homology"/>
<dbReference type="STRING" id="589924.Ferp_0270"/>
<dbReference type="EMBL" id="CP001899">
    <property type="protein sequence ID" value="ADC64451.1"/>
    <property type="molecule type" value="Genomic_DNA"/>
</dbReference>
<dbReference type="GO" id="GO:0006401">
    <property type="term" value="P:RNA catabolic process"/>
    <property type="evidence" value="ECO:0007669"/>
    <property type="project" value="UniProtKB-UniRule"/>
</dbReference>
<dbReference type="PANTHER" id="PTHR12686:SF8">
    <property type="entry name" value="EXOSOME COMPLEX COMPONENT CSL4"/>
    <property type="match status" value="1"/>
</dbReference>
<dbReference type="HAMAP" id="MF_00975">
    <property type="entry name" value="Exosome_Csl4"/>
    <property type="match status" value="1"/>
</dbReference>
<dbReference type="Proteomes" id="UP000002613">
    <property type="component" value="Chromosome"/>
</dbReference>
<organism evidence="4 5">
    <name type="scientific">Ferroglobus placidus (strain DSM 10642 / AEDII12DO)</name>
    <dbReference type="NCBI Taxonomy" id="589924"/>
    <lineage>
        <taxon>Archaea</taxon>
        <taxon>Methanobacteriati</taxon>
        <taxon>Methanobacteriota</taxon>
        <taxon>Archaeoglobi</taxon>
        <taxon>Archaeoglobales</taxon>
        <taxon>Archaeoglobaceae</taxon>
        <taxon>Ferroglobus</taxon>
    </lineage>
</organism>
<evidence type="ECO:0000256" key="2">
    <source>
        <dbReference type="HAMAP-Rule" id="MF_00975"/>
    </source>
</evidence>
<gene>
    <name evidence="2" type="primary">csl4</name>
    <name evidence="4" type="ordered locus">Ferp_0270</name>
</gene>
<feature type="binding site" evidence="2">
    <location>
        <position position="160"/>
    </location>
    <ligand>
        <name>Zn(2+)</name>
        <dbReference type="ChEBI" id="CHEBI:29105"/>
    </ligand>
</feature>
<feature type="domain" description="S1 motif" evidence="3">
    <location>
        <begin position="57"/>
        <end position="141"/>
    </location>
</feature>
<dbReference type="AlphaFoldDB" id="D3S1Z4"/>
<keyword evidence="5" id="KW-1185">Reference proteome</keyword>
<evidence type="ECO:0000256" key="1">
    <source>
        <dbReference type="ARBA" id="ARBA00022835"/>
    </source>
</evidence>
<dbReference type="HOGENOM" id="CLU_067135_1_1_2"/>
<dbReference type="InterPro" id="IPR025721">
    <property type="entry name" value="Exosome_cplx_N_dom"/>
</dbReference>
<feature type="binding site" evidence="2">
    <location>
        <position position="142"/>
    </location>
    <ligand>
        <name>Zn(2+)</name>
        <dbReference type="ChEBI" id="CHEBI:29105"/>
    </ligand>
</feature>
<dbReference type="InterPro" id="IPR003029">
    <property type="entry name" value="S1_domain"/>
</dbReference>
<dbReference type="SUPFAM" id="SSF50249">
    <property type="entry name" value="Nucleic acid-binding proteins"/>
    <property type="match status" value="1"/>
</dbReference>
<dbReference type="NCBIfam" id="NF034126">
    <property type="entry name" value="PRK09521.1"/>
    <property type="match status" value="1"/>
</dbReference>
<dbReference type="GO" id="GO:0006396">
    <property type="term" value="P:RNA processing"/>
    <property type="evidence" value="ECO:0007669"/>
    <property type="project" value="InterPro"/>
</dbReference>
<keyword evidence="1 2" id="KW-0271">Exosome</keyword>
<dbReference type="InterPro" id="IPR030850">
    <property type="entry name" value="Exosome_Csl4_arc"/>
</dbReference>
<dbReference type="GO" id="GO:0000178">
    <property type="term" value="C:exosome (RNase complex)"/>
    <property type="evidence" value="ECO:0007669"/>
    <property type="project" value="UniProtKB-KW"/>
</dbReference>
<dbReference type="KEGG" id="fpl:Ferp_0270"/>
<keyword evidence="2" id="KW-0479">Metal-binding</keyword>
<comment type="similarity">
    <text evidence="2">Belongs to the CSL4 family.</text>
</comment>
<dbReference type="Gene3D" id="2.20.70.10">
    <property type="match status" value="1"/>
</dbReference>
<reference evidence="5" key="1">
    <citation type="submission" date="2010-02" db="EMBL/GenBank/DDBJ databases">
        <title>Complete sequence of Ferroglobus placidus DSM 10642.</title>
        <authorList>
            <consortium name="US DOE Joint Genome Institute"/>
            <person name="Lucas S."/>
            <person name="Copeland A."/>
            <person name="Lapidus A."/>
            <person name="Cheng J.-F."/>
            <person name="Bruce D."/>
            <person name="Goodwin L."/>
            <person name="Pitluck S."/>
            <person name="Saunders E."/>
            <person name="Brettin T."/>
            <person name="Detter J.C."/>
            <person name="Han C."/>
            <person name="Tapia R."/>
            <person name="Larimer F."/>
            <person name="Land M."/>
            <person name="Hauser L."/>
            <person name="Kyrpides N."/>
            <person name="Ivanova N."/>
            <person name="Holmes D."/>
            <person name="Lovley D."/>
            <person name="Kyrpides N."/>
            <person name="Anderson I.J."/>
            <person name="Woyke T."/>
        </authorList>
    </citation>
    <scope>NUCLEOTIDE SEQUENCE [LARGE SCALE GENOMIC DNA]</scope>
    <source>
        <strain evidence="5">DSM 10642 / AEDII12DO</strain>
    </source>
</reference>
<dbReference type="GO" id="GO:0008270">
    <property type="term" value="F:zinc ion binding"/>
    <property type="evidence" value="ECO:0007669"/>
    <property type="project" value="UniProtKB-UniRule"/>
</dbReference>
<feature type="binding site" evidence="2">
    <location>
        <position position="144"/>
    </location>
    <ligand>
        <name>Zn(2+)</name>
        <dbReference type="ChEBI" id="CHEBI:29105"/>
    </ligand>
</feature>
<dbReference type="GeneID" id="8777767"/>
<feature type="binding site" evidence="2">
    <location>
        <position position="157"/>
    </location>
    <ligand>
        <name>Zn(2+)</name>
        <dbReference type="ChEBI" id="CHEBI:29105"/>
    </ligand>
</feature>
<keyword evidence="2" id="KW-0963">Cytoplasm</keyword>
<dbReference type="Pfam" id="PF14382">
    <property type="entry name" value="ECR1_N"/>
    <property type="match status" value="1"/>
</dbReference>
<comment type="subunit">
    <text evidence="2">Component of the archaeal exosome complex. Forms a trimer of Rrp4 and/or Csl4 subunits. The trimer associates with an hexameric ring-like arrangement composed of 3 Rrp41-Rrp42 heterodimers. Interacts with DnaG.</text>
</comment>
<comment type="function">
    <text evidence="2">Non-catalytic component of the exosome, which is a complex involved in RNA degradation. Increases the RNA binding and the efficiency of RNA degradation. Helpful for the interaction of the exosome with A-poor RNAs.</text>
</comment>
<dbReference type="GO" id="GO:0003676">
    <property type="term" value="F:nucleic acid binding"/>
    <property type="evidence" value="ECO:0007669"/>
    <property type="project" value="InterPro"/>
</dbReference>
<evidence type="ECO:0000313" key="4">
    <source>
        <dbReference type="EMBL" id="ADC64451.1"/>
    </source>
</evidence>
<sequence length="179" mass="20019">MRAFPGDYLGCSEEFLAGEGVYEEDGKIYAAVAGKVVVKDRKISIKPEKEIPKIEKGDEVIGKVVDVKKKFALVELLKKVNMNRSPPYYDLALLPASEISEKFVEDVSEFLSHEDIILGRVIDENLRISIKGKNYGVISTKCSCGGELILEEDKLKCSKCGKTNRKKISSYYGGAFEWR</sequence>
<dbReference type="InterPro" id="IPR012340">
    <property type="entry name" value="NA-bd_OB-fold"/>
</dbReference>
<dbReference type="Gene3D" id="2.40.50.140">
    <property type="entry name" value="Nucleic acid-binding proteins"/>
    <property type="match status" value="1"/>
</dbReference>
<accession>D3S1Z4</accession>
<dbReference type="InterPro" id="IPR039771">
    <property type="entry name" value="Csl4"/>
</dbReference>
<dbReference type="PROSITE" id="PS50126">
    <property type="entry name" value="S1"/>
    <property type="match status" value="1"/>
</dbReference>
<keyword evidence="2" id="KW-0862">Zinc</keyword>